<evidence type="ECO:0000256" key="1">
    <source>
        <dbReference type="ARBA" id="ARBA00001941"/>
    </source>
</evidence>
<reference evidence="10" key="1">
    <citation type="submission" date="2020-11" db="EMBL/GenBank/DDBJ databases">
        <title>Multidrug resistant novel bacterium Savagea serpentis sp. nov., isolated from the scats of a vine snake (Ahaetulla nasuta).</title>
        <authorList>
            <person name="Venkata Ramana V."/>
            <person name="Vikas Patil S."/>
            <person name="Yogita Lugani V."/>
        </authorList>
    </citation>
    <scope>NUCLEOTIDE SEQUENCE</scope>
    <source>
        <strain evidence="10">SN6</strain>
    </source>
</reference>
<keyword evidence="5 10" id="KW-0031">Aminopeptidase</keyword>
<comment type="caution">
    <text evidence="10">The sequence shown here is derived from an EMBL/GenBank/DDBJ whole genome shotgun (WGS) entry which is preliminary data.</text>
</comment>
<dbReference type="PANTHER" id="PTHR34448">
    <property type="entry name" value="AMINOPEPTIDASE"/>
    <property type="match status" value="1"/>
</dbReference>
<dbReference type="Gene3D" id="3.40.1830.10">
    <property type="entry name" value="Thermophilic metalloprotease (M29)"/>
    <property type="match status" value="1"/>
</dbReference>
<dbReference type="AlphaFoldDB" id="A0A8J7GC10"/>
<dbReference type="Pfam" id="PF02073">
    <property type="entry name" value="Peptidase_M29"/>
    <property type="match status" value="1"/>
</dbReference>
<evidence type="ECO:0000256" key="3">
    <source>
        <dbReference type="ARBA" id="ARBA00001947"/>
    </source>
</evidence>
<dbReference type="PRINTS" id="PR00919">
    <property type="entry name" value="THERMOPTASE"/>
</dbReference>
<comment type="cofactor">
    <cofactor evidence="3">
        <name>Zn(2+)</name>
        <dbReference type="ChEBI" id="CHEBI:29105"/>
    </cofactor>
</comment>
<sequence length="410" mass="45121">MFELNSKLLNYAELIMKVGVNLQKGQSLHIRSSLESKELTRLLVEKAYNNGAKVVHVDWTDEQTSKIHYENAPLESLQTFPAWKALERNTLAEEKAAFISIVSEDPDAFANIASERLSASQRASAEALVPFRRLMQADQFSWTVVAAASPKWAAKVFPDVEEESQVNHLWEAIFAATRVTENNAVAAWEKHDAILHEKADALNALNIDELIYTAPGTNLTIGLPEGHIWTGGSSINADGHTFMANMPTEEVFTAPHKDRVNGFVSSTKPLSYSGNIIDDFTLTFKDGVIVDVKAAQGEDVLKQLINTDEGSKRLGEVALVPHDSPISNSNTLFYNTLFDENASNHLAIGSAYTFCLEGGKEMSPEETATHGLNESLTHVDFMIGSAEMNIDAKTHSGELVPIFRNGNWAF</sequence>
<dbReference type="InterPro" id="IPR052170">
    <property type="entry name" value="M29_Exopeptidase"/>
</dbReference>
<evidence type="ECO:0000313" key="10">
    <source>
        <dbReference type="EMBL" id="MBF4502184.1"/>
    </source>
</evidence>
<evidence type="ECO:0000256" key="5">
    <source>
        <dbReference type="ARBA" id="ARBA00022438"/>
    </source>
</evidence>
<keyword evidence="11" id="KW-1185">Reference proteome</keyword>
<dbReference type="EMBL" id="JADKPV010000009">
    <property type="protein sequence ID" value="MBF4502184.1"/>
    <property type="molecule type" value="Genomic_DNA"/>
</dbReference>
<evidence type="ECO:0000313" key="11">
    <source>
        <dbReference type="Proteomes" id="UP000622653"/>
    </source>
</evidence>
<keyword evidence="6" id="KW-0645">Protease</keyword>
<dbReference type="GO" id="GO:0046872">
    <property type="term" value="F:metal ion binding"/>
    <property type="evidence" value="ECO:0007669"/>
    <property type="project" value="UniProtKB-KW"/>
</dbReference>
<keyword evidence="8" id="KW-0378">Hydrolase</keyword>
<evidence type="ECO:0000256" key="8">
    <source>
        <dbReference type="ARBA" id="ARBA00022801"/>
    </source>
</evidence>
<name>A0A8J7GC10_9BACL</name>
<evidence type="ECO:0000256" key="6">
    <source>
        <dbReference type="ARBA" id="ARBA00022670"/>
    </source>
</evidence>
<protein>
    <submittedName>
        <fullName evidence="10">Aminopeptidase</fullName>
    </submittedName>
</protein>
<evidence type="ECO:0000256" key="9">
    <source>
        <dbReference type="ARBA" id="ARBA00023049"/>
    </source>
</evidence>
<proteinExistence type="inferred from homology"/>
<keyword evidence="7" id="KW-0479">Metal-binding</keyword>
<comment type="similarity">
    <text evidence="4">Belongs to the peptidase M29 family.</text>
</comment>
<organism evidence="10 11">
    <name type="scientific">Savagea serpentis</name>
    <dbReference type="NCBI Taxonomy" id="2785297"/>
    <lineage>
        <taxon>Bacteria</taxon>
        <taxon>Bacillati</taxon>
        <taxon>Bacillota</taxon>
        <taxon>Bacilli</taxon>
        <taxon>Bacillales</taxon>
        <taxon>Caryophanaceae</taxon>
        <taxon>Savagea</taxon>
    </lineage>
</organism>
<evidence type="ECO:0000256" key="2">
    <source>
        <dbReference type="ARBA" id="ARBA00001946"/>
    </source>
</evidence>
<keyword evidence="9" id="KW-0482">Metalloprotease</keyword>
<dbReference type="Proteomes" id="UP000622653">
    <property type="component" value="Unassembled WGS sequence"/>
</dbReference>
<accession>A0A8J7GC10</accession>
<dbReference type="GO" id="GO:0006508">
    <property type="term" value="P:proteolysis"/>
    <property type="evidence" value="ECO:0007669"/>
    <property type="project" value="UniProtKB-KW"/>
</dbReference>
<dbReference type="InterPro" id="IPR035097">
    <property type="entry name" value="M29_N-terminal"/>
</dbReference>
<dbReference type="SUPFAM" id="SSF144052">
    <property type="entry name" value="Thermophilic metalloprotease-like"/>
    <property type="match status" value="1"/>
</dbReference>
<evidence type="ECO:0000256" key="4">
    <source>
        <dbReference type="ARBA" id="ARBA00008236"/>
    </source>
</evidence>
<gene>
    <name evidence="10" type="ORF">IRY55_12515</name>
</gene>
<dbReference type="InterPro" id="IPR000787">
    <property type="entry name" value="Peptidase_M29"/>
</dbReference>
<dbReference type="GO" id="GO:0008237">
    <property type="term" value="F:metallopeptidase activity"/>
    <property type="evidence" value="ECO:0007669"/>
    <property type="project" value="UniProtKB-KW"/>
</dbReference>
<dbReference type="RefSeq" id="WP_194563670.1">
    <property type="nucleotide sequence ID" value="NZ_JADKPV010000009.1"/>
</dbReference>
<comment type="cofactor">
    <cofactor evidence="1">
        <name>Co(2+)</name>
        <dbReference type="ChEBI" id="CHEBI:48828"/>
    </cofactor>
</comment>
<comment type="cofactor">
    <cofactor evidence="2">
        <name>Mg(2+)</name>
        <dbReference type="ChEBI" id="CHEBI:18420"/>
    </cofactor>
</comment>
<evidence type="ECO:0000256" key="7">
    <source>
        <dbReference type="ARBA" id="ARBA00022723"/>
    </source>
</evidence>
<dbReference type="PANTHER" id="PTHR34448:SF3">
    <property type="entry name" value="AMINOPEPTIDASE AMPS"/>
    <property type="match status" value="1"/>
</dbReference>
<dbReference type="GO" id="GO:0004177">
    <property type="term" value="F:aminopeptidase activity"/>
    <property type="evidence" value="ECO:0007669"/>
    <property type="project" value="UniProtKB-KW"/>
</dbReference>